<evidence type="ECO:0000313" key="1">
    <source>
        <dbReference type="EMBL" id="KAJ8127624.1"/>
    </source>
</evidence>
<sequence>MAQVKFKSQVDESSYHSPGGGKVYQPLREQIVNQALAQGYDEVSMTEHGIDWADDQDTFGHVTNARYNHYVSACNMRLLESFQEYLKDKFPDFINARTIGAIIKSTTLNMKKATSYPDSIIIAARINEVRPDRYQVTTTMWSLKQQVCLAEQVAWVVFFDYSKQRSANLVQLGGVYADLHKALVEKATVANQKRANWTELHPKAPHGAKL</sequence>
<dbReference type="Proteomes" id="UP001153332">
    <property type="component" value="Unassembled WGS sequence"/>
</dbReference>
<reference evidence="1" key="1">
    <citation type="submission" date="2022-12" db="EMBL/GenBank/DDBJ databases">
        <title>Genome Sequence of Lasiodiplodia mahajangana.</title>
        <authorList>
            <person name="Buettner E."/>
        </authorList>
    </citation>
    <scope>NUCLEOTIDE SEQUENCE</scope>
    <source>
        <strain evidence="1">VT137</strain>
    </source>
</reference>
<organism evidence="1 2">
    <name type="scientific">Lasiodiplodia mahajangana</name>
    <dbReference type="NCBI Taxonomy" id="1108764"/>
    <lineage>
        <taxon>Eukaryota</taxon>
        <taxon>Fungi</taxon>
        <taxon>Dikarya</taxon>
        <taxon>Ascomycota</taxon>
        <taxon>Pezizomycotina</taxon>
        <taxon>Dothideomycetes</taxon>
        <taxon>Dothideomycetes incertae sedis</taxon>
        <taxon>Botryosphaeriales</taxon>
        <taxon>Botryosphaeriaceae</taxon>
        <taxon>Lasiodiplodia</taxon>
    </lineage>
</organism>
<proteinExistence type="predicted"/>
<name>A0ACC2JJF0_9PEZI</name>
<protein>
    <submittedName>
        <fullName evidence="1">Uncharacterized protein</fullName>
    </submittedName>
</protein>
<comment type="caution">
    <text evidence="1">The sequence shown here is derived from an EMBL/GenBank/DDBJ whole genome shotgun (WGS) entry which is preliminary data.</text>
</comment>
<accession>A0ACC2JJF0</accession>
<keyword evidence="2" id="KW-1185">Reference proteome</keyword>
<dbReference type="EMBL" id="JAPUUL010001358">
    <property type="protein sequence ID" value="KAJ8127624.1"/>
    <property type="molecule type" value="Genomic_DNA"/>
</dbReference>
<evidence type="ECO:0000313" key="2">
    <source>
        <dbReference type="Proteomes" id="UP001153332"/>
    </source>
</evidence>
<gene>
    <name evidence="1" type="ORF">O1611_g6012</name>
</gene>